<comment type="caution">
    <text evidence="2">The sequence shown here is derived from an EMBL/GenBank/DDBJ whole genome shotgun (WGS) entry which is preliminary data.</text>
</comment>
<evidence type="ECO:0000313" key="2">
    <source>
        <dbReference type="EMBL" id="GAA0163576.1"/>
    </source>
</evidence>
<dbReference type="Pfam" id="PF00665">
    <property type="entry name" value="rve"/>
    <property type="match status" value="1"/>
</dbReference>
<dbReference type="AlphaFoldDB" id="A0AAV3QJY7"/>
<feature type="domain" description="Integrase catalytic" evidence="1">
    <location>
        <begin position="18"/>
        <end position="118"/>
    </location>
</feature>
<name>A0AAV3QJY7_LITER</name>
<sequence length="118" mass="14097">MYHANLIHQPPEPLHPTKVAWPFDAWGLDMVGPMPWSKEGYLYILVAMDYFSKWAKAKAIMSGRQEEVEDFIKTNIIYRYRVPKYIIIDNGKAFDNRMIKDLCNKFKIRKYHSTMYYP</sequence>
<dbReference type="Gene3D" id="3.30.420.10">
    <property type="entry name" value="Ribonuclease H-like superfamily/Ribonuclease H"/>
    <property type="match status" value="1"/>
</dbReference>
<dbReference type="PANTHER" id="PTHR47266">
    <property type="entry name" value="ENDONUCLEASE-RELATED"/>
    <property type="match status" value="1"/>
</dbReference>
<dbReference type="InterPro" id="IPR001584">
    <property type="entry name" value="Integrase_cat-core"/>
</dbReference>
<protein>
    <recommendedName>
        <fullName evidence="1">Integrase catalytic domain-containing protein</fullName>
    </recommendedName>
</protein>
<organism evidence="2 3">
    <name type="scientific">Lithospermum erythrorhizon</name>
    <name type="common">Purple gromwell</name>
    <name type="synonym">Lithospermum officinale var. erythrorhizon</name>
    <dbReference type="NCBI Taxonomy" id="34254"/>
    <lineage>
        <taxon>Eukaryota</taxon>
        <taxon>Viridiplantae</taxon>
        <taxon>Streptophyta</taxon>
        <taxon>Embryophyta</taxon>
        <taxon>Tracheophyta</taxon>
        <taxon>Spermatophyta</taxon>
        <taxon>Magnoliopsida</taxon>
        <taxon>eudicotyledons</taxon>
        <taxon>Gunneridae</taxon>
        <taxon>Pentapetalae</taxon>
        <taxon>asterids</taxon>
        <taxon>lamiids</taxon>
        <taxon>Boraginales</taxon>
        <taxon>Boraginaceae</taxon>
        <taxon>Boraginoideae</taxon>
        <taxon>Lithospermeae</taxon>
        <taxon>Lithospermum</taxon>
    </lineage>
</organism>
<evidence type="ECO:0000313" key="3">
    <source>
        <dbReference type="Proteomes" id="UP001454036"/>
    </source>
</evidence>
<dbReference type="InterPro" id="IPR012337">
    <property type="entry name" value="RNaseH-like_sf"/>
</dbReference>
<proteinExistence type="predicted"/>
<gene>
    <name evidence="2" type="ORF">LIER_19406</name>
</gene>
<reference evidence="2 3" key="1">
    <citation type="submission" date="2024-01" db="EMBL/GenBank/DDBJ databases">
        <title>The complete chloroplast genome sequence of Lithospermum erythrorhizon: insights into the phylogenetic relationship among Boraginaceae species and the maternal lineages of purple gromwells.</title>
        <authorList>
            <person name="Okada T."/>
            <person name="Watanabe K."/>
        </authorList>
    </citation>
    <scope>NUCLEOTIDE SEQUENCE [LARGE SCALE GENOMIC DNA]</scope>
</reference>
<dbReference type="PROSITE" id="PS50994">
    <property type="entry name" value="INTEGRASE"/>
    <property type="match status" value="1"/>
</dbReference>
<dbReference type="InterPro" id="IPR036397">
    <property type="entry name" value="RNaseH_sf"/>
</dbReference>
<accession>A0AAV3QJY7</accession>
<dbReference type="InterPro" id="IPR052160">
    <property type="entry name" value="Gypsy_RT_Integrase-like"/>
</dbReference>
<keyword evidence="3" id="KW-1185">Reference proteome</keyword>
<evidence type="ECO:0000259" key="1">
    <source>
        <dbReference type="PROSITE" id="PS50994"/>
    </source>
</evidence>
<dbReference type="SUPFAM" id="SSF53098">
    <property type="entry name" value="Ribonuclease H-like"/>
    <property type="match status" value="1"/>
</dbReference>
<dbReference type="GO" id="GO:0015074">
    <property type="term" value="P:DNA integration"/>
    <property type="evidence" value="ECO:0007669"/>
    <property type="project" value="InterPro"/>
</dbReference>
<dbReference type="EMBL" id="BAABME010004795">
    <property type="protein sequence ID" value="GAA0163576.1"/>
    <property type="molecule type" value="Genomic_DNA"/>
</dbReference>
<dbReference type="GO" id="GO:0003676">
    <property type="term" value="F:nucleic acid binding"/>
    <property type="evidence" value="ECO:0007669"/>
    <property type="project" value="InterPro"/>
</dbReference>
<dbReference type="Proteomes" id="UP001454036">
    <property type="component" value="Unassembled WGS sequence"/>
</dbReference>